<dbReference type="Pfam" id="PF02518">
    <property type="entry name" value="HATPase_c"/>
    <property type="match status" value="1"/>
</dbReference>
<dbReference type="CDD" id="cd16917">
    <property type="entry name" value="HATPase_UhpB-NarQ-NarX-like"/>
    <property type="match status" value="1"/>
</dbReference>
<dbReference type="GO" id="GO:0005737">
    <property type="term" value="C:cytoplasm"/>
    <property type="evidence" value="ECO:0007669"/>
    <property type="project" value="UniProtKB-SubCell"/>
</dbReference>
<comment type="catalytic activity">
    <reaction evidence="1">
        <text>ATP + protein L-histidine = ADP + protein N-phospho-L-histidine.</text>
        <dbReference type="EC" id="2.7.13.3"/>
    </reaction>
</comment>
<dbReference type="EMBL" id="WVIC01000021">
    <property type="protein sequence ID" value="NCJ07146.1"/>
    <property type="molecule type" value="Genomic_DNA"/>
</dbReference>
<dbReference type="GO" id="GO:0051539">
    <property type="term" value="F:4 iron, 4 sulfur cluster binding"/>
    <property type="evidence" value="ECO:0007669"/>
    <property type="project" value="UniProtKB-KW"/>
</dbReference>
<evidence type="ECO:0000256" key="3">
    <source>
        <dbReference type="ARBA" id="ARBA00004496"/>
    </source>
</evidence>
<evidence type="ECO:0000259" key="17">
    <source>
        <dbReference type="PROSITE" id="PS50109"/>
    </source>
</evidence>
<evidence type="ECO:0000256" key="13">
    <source>
        <dbReference type="ARBA" id="ARBA00023014"/>
    </source>
</evidence>
<feature type="transmembrane region" description="Helical" evidence="16">
    <location>
        <begin position="24"/>
        <end position="43"/>
    </location>
</feature>
<keyword evidence="8" id="KW-0808">Transferase</keyword>
<dbReference type="PRINTS" id="PR00344">
    <property type="entry name" value="BCTRLSENSOR"/>
</dbReference>
<feature type="domain" description="Histidine kinase" evidence="17">
    <location>
        <begin position="288"/>
        <end position="375"/>
    </location>
</feature>
<keyword evidence="6" id="KW-0004">4Fe-4S</keyword>
<proteinExistence type="predicted"/>
<dbReference type="PANTHER" id="PTHR24421">
    <property type="entry name" value="NITRATE/NITRITE SENSOR PROTEIN NARX-RELATED"/>
    <property type="match status" value="1"/>
</dbReference>
<dbReference type="InterPro" id="IPR036890">
    <property type="entry name" value="HATPase_C_sf"/>
</dbReference>
<keyword evidence="16" id="KW-1133">Transmembrane helix</keyword>
<keyword evidence="12" id="KW-0902">Two-component regulatory system</keyword>
<dbReference type="SMART" id="SM00387">
    <property type="entry name" value="HATPase_c"/>
    <property type="match status" value="1"/>
</dbReference>
<accession>A0A8K2A7Q2</accession>
<dbReference type="SUPFAM" id="SSF55874">
    <property type="entry name" value="ATPase domain of HSP90 chaperone/DNA topoisomerase II/histidine kinase"/>
    <property type="match status" value="1"/>
</dbReference>
<feature type="transmembrane region" description="Helical" evidence="16">
    <location>
        <begin position="89"/>
        <end position="110"/>
    </location>
</feature>
<dbReference type="InterPro" id="IPR011712">
    <property type="entry name" value="Sig_transdc_His_kin_sub3_dim/P"/>
</dbReference>
<dbReference type="GO" id="GO:0046872">
    <property type="term" value="F:metal ion binding"/>
    <property type="evidence" value="ECO:0007669"/>
    <property type="project" value="UniProtKB-KW"/>
</dbReference>
<keyword evidence="19" id="KW-1185">Reference proteome</keyword>
<dbReference type="Pfam" id="PF07730">
    <property type="entry name" value="HisKA_3"/>
    <property type="match status" value="1"/>
</dbReference>
<evidence type="ECO:0000313" key="19">
    <source>
        <dbReference type="Proteomes" id="UP000607397"/>
    </source>
</evidence>
<keyword evidence="13" id="KW-0411">Iron-sulfur</keyword>
<evidence type="ECO:0000256" key="2">
    <source>
        <dbReference type="ARBA" id="ARBA00001966"/>
    </source>
</evidence>
<evidence type="ECO:0000256" key="16">
    <source>
        <dbReference type="SAM" id="Phobius"/>
    </source>
</evidence>
<organism evidence="18 19">
    <name type="scientific">Petrachloros mirabilis ULC683</name>
    <dbReference type="NCBI Taxonomy" id="2781853"/>
    <lineage>
        <taxon>Bacteria</taxon>
        <taxon>Bacillati</taxon>
        <taxon>Cyanobacteriota</taxon>
        <taxon>Cyanophyceae</taxon>
        <taxon>Synechococcales</taxon>
        <taxon>Petrachlorosaceae</taxon>
        <taxon>Petrachloros</taxon>
        <taxon>Petrachloros mirabilis</taxon>
    </lineage>
</organism>
<sequence>MLGSCATLAVIETLQQGHFPIQHILILGTLGLMGLVVPSGKPWQKVLYTVLEMGLVFYGTLLGYLHILPTLYLIVLIRSCFIFNVTGRWAIAGLSLLFFVVHQIKYIASLLPLLDAEVEHQFWMHQSSEILMFAVGLFFVLQFVNTWLSECRTREQLGFAHEQLRQYSLQVEDLAAVQERNRIARDIHDSLGHALTALNVQLQTAVKLWEVNPMEAKTFLTQARRLGDVAIQEVRQSVHALRVDTRAREPLETAIATLAKDFHQSTGIPVTTDLQIDGIVPAPVHTTLYRLVQEALTNICKHAHATAVQVQVQTHPDRIGLTVVDDGRGFQPSASLLGFGLQGMQERVEALKGTFHITSTPGAGCRVTVELPLMPTTSIETHHKSVPLDSVG</sequence>
<keyword evidence="7" id="KW-0963">Cytoplasm</keyword>
<dbReference type="Proteomes" id="UP000607397">
    <property type="component" value="Unassembled WGS sequence"/>
</dbReference>
<dbReference type="AlphaFoldDB" id="A0A8K2A7Q2"/>
<dbReference type="InterPro" id="IPR003594">
    <property type="entry name" value="HATPase_dom"/>
</dbReference>
<dbReference type="Gene3D" id="3.30.565.10">
    <property type="entry name" value="Histidine kinase-like ATPase, C-terminal domain"/>
    <property type="match status" value="1"/>
</dbReference>
<protein>
    <recommendedName>
        <fullName evidence="5">Oxygen sensor histidine kinase NreB</fullName>
        <ecNumber evidence="4">2.7.13.3</ecNumber>
    </recommendedName>
    <alternativeName>
        <fullName evidence="15">Nitrogen regulation protein B</fullName>
    </alternativeName>
</protein>
<dbReference type="GO" id="GO:0046983">
    <property type="term" value="F:protein dimerization activity"/>
    <property type="evidence" value="ECO:0007669"/>
    <property type="project" value="InterPro"/>
</dbReference>
<comment type="subcellular location">
    <subcellularLocation>
        <location evidence="3">Cytoplasm</location>
    </subcellularLocation>
</comment>
<keyword evidence="9" id="KW-0479">Metal-binding</keyword>
<evidence type="ECO:0000256" key="14">
    <source>
        <dbReference type="ARBA" id="ARBA00024827"/>
    </source>
</evidence>
<evidence type="ECO:0000256" key="4">
    <source>
        <dbReference type="ARBA" id="ARBA00012438"/>
    </source>
</evidence>
<keyword evidence="11" id="KW-0408">Iron</keyword>
<keyword evidence="16" id="KW-0812">Transmembrane</keyword>
<dbReference type="GO" id="GO:0000155">
    <property type="term" value="F:phosphorelay sensor kinase activity"/>
    <property type="evidence" value="ECO:0007669"/>
    <property type="project" value="InterPro"/>
</dbReference>
<dbReference type="GO" id="GO:0016020">
    <property type="term" value="C:membrane"/>
    <property type="evidence" value="ECO:0007669"/>
    <property type="project" value="InterPro"/>
</dbReference>
<dbReference type="InterPro" id="IPR050482">
    <property type="entry name" value="Sensor_HK_TwoCompSys"/>
</dbReference>
<reference evidence="18" key="1">
    <citation type="submission" date="2019-12" db="EMBL/GenBank/DDBJ databases">
        <title>High-Quality draft genome sequences of three cyanobacteria isolated from the limestone walls of the Old Cathedral of Coimbra.</title>
        <authorList>
            <person name="Tiago I."/>
            <person name="Soares F."/>
            <person name="Portugal A."/>
        </authorList>
    </citation>
    <scope>NUCLEOTIDE SEQUENCE [LARGE SCALE GENOMIC DNA]</scope>
    <source>
        <strain evidence="18">C</strain>
    </source>
</reference>
<evidence type="ECO:0000256" key="8">
    <source>
        <dbReference type="ARBA" id="ARBA00022679"/>
    </source>
</evidence>
<dbReference type="PROSITE" id="PS50109">
    <property type="entry name" value="HIS_KIN"/>
    <property type="match status" value="1"/>
</dbReference>
<comment type="caution">
    <text evidence="18">The sequence shown here is derived from an EMBL/GenBank/DDBJ whole genome shotgun (WGS) entry which is preliminary data.</text>
</comment>
<gene>
    <name evidence="18" type="ORF">GS597_11650</name>
</gene>
<keyword evidence="10 18" id="KW-0418">Kinase</keyword>
<evidence type="ECO:0000256" key="10">
    <source>
        <dbReference type="ARBA" id="ARBA00022777"/>
    </source>
</evidence>
<dbReference type="InterPro" id="IPR005467">
    <property type="entry name" value="His_kinase_dom"/>
</dbReference>
<name>A0A8K2A7Q2_9CYAN</name>
<comment type="function">
    <text evidence="14">Member of the two-component regulatory system NreB/NreC involved in the control of dissimilatory nitrate/nitrite reduction in response to oxygen. NreB functions as a direct oxygen sensor histidine kinase which is autophosphorylated, in the absence of oxygen, probably at the conserved histidine residue, and transfers its phosphate group probably to a conserved aspartate residue of NreC. NreB/NreC activates the expression of the nitrate (narGHJI) and nitrite (nir) reductase operons, as well as the putative nitrate transporter gene narT.</text>
</comment>
<feature type="transmembrane region" description="Helical" evidence="16">
    <location>
        <begin position="55"/>
        <end position="77"/>
    </location>
</feature>
<evidence type="ECO:0000313" key="18">
    <source>
        <dbReference type="EMBL" id="NCJ07146.1"/>
    </source>
</evidence>
<evidence type="ECO:0000256" key="12">
    <source>
        <dbReference type="ARBA" id="ARBA00023012"/>
    </source>
</evidence>
<keyword evidence="16" id="KW-0472">Membrane</keyword>
<evidence type="ECO:0000256" key="5">
    <source>
        <dbReference type="ARBA" id="ARBA00017322"/>
    </source>
</evidence>
<evidence type="ECO:0000256" key="7">
    <source>
        <dbReference type="ARBA" id="ARBA00022490"/>
    </source>
</evidence>
<evidence type="ECO:0000256" key="15">
    <source>
        <dbReference type="ARBA" id="ARBA00030800"/>
    </source>
</evidence>
<evidence type="ECO:0000256" key="6">
    <source>
        <dbReference type="ARBA" id="ARBA00022485"/>
    </source>
</evidence>
<evidence type="ECO:0000256" key="1">
    <source>
        <dbReference type="ARBA" id="ARBA00000085"/>
    </source>
</evidence>
<feature type="transmembrane region" description="Helical" evidence="16">
    <location>
        <begin position="130"/>
        <end position="148"/>
    </location>
</feature>
<comment type="cofactor">
    <cofactor evidence="2">
        <name>[4Fe-4S] cluster</name>
        <dbReference type="ChEBI" id="CHEBI:49883"/>
    </cofactor>
</comment>
<evidence type="ECO:0000256" key="9">
    <source>
        <dbReference type="ARBA" id="ARBA00022723"/>
    </source>
</evidence>
<dbReference type="EC" id="2.7.13.3" evidence="4"/>
<evidence type="ECO:0000256" key="11">
    <source>
        <dbReference type="ARBA" id="ARBA00023004"/>
    </source>
</evidence>
<dbReference type="InterPro" id="IPR004358">
    <property type="entry name" value="Sig_transdc_His_kin-like_C"/>
</dbReference>
<dbReference type="Gene3D" id="1.20.5.1930">
    <property type="match status" value="1"/>
</dbReference>